<dbReference type="KEGG" id="bdw:94334820"/>
<organism evidence="1 2">
    <name type="scientific">Babesia duncani</name>
    <dbReference type="NCBI Taxonomy" id="323732"/>
    <lineage>
        <taxon>Eukaryota</taxon>
        <taxon>Sar</taxon>
        <taxon>Alveolata</taxon>
        <taxon>Apicomplexa</taxon>
        <taxon>Aconoidasida</taxon>
        <taxon>Piroplasmida</taxon>
        <taxon>Babesiidae</taxon>
        <taxon>Babesia</taxon>
    </lineage>
</organism>
<protein>
    <submittedName>
        <fullName evidence="1">Uncharacterized protein</fullName>
    </submittedName>
</protein>
<dbReference type="AlphaFoldDB" id="A0AAD9PMR9"/>
<name>A0AAD9PMR9_9APIC</name>
<dbReference type="GeneID" id="94334820"/>
<dbReference type="SUPFAM" id="SSF53137">
    <property type="entry name" value="Translational machinery components"/>
    <property type="match status" value="1"/>
</dbReference>
<gene>
    <name evidence="1" type="ORF">BdWA1_000522</name>
</gene>
<accession>A0AAD9PMR9</accession>
<evidence type="ECO:0000313" key="2">
    <source>
        <dbReference type="Proteomes" id="UP001214638"/>
    </source>
</evidence>
<dbReference type="Proteomes" id="UP001214638">
    <property type="component" value="Unassembled WGS sequence"/>
</dbReference>
<keyword evidence="2" id="KW-1185">Reference proteome</keyword>
<proteinExistence type="predicted"/>
<comment type="caution">
    <text evidence="1">The sequence shown here is derived from an EMBL/GenBank/DDBJ whole genome shotgun (WGS) entry which is preliminary data.</text>
</comment>
<reference evidence="1" key="1">
    <citation type="journal article" date="2023" name="Nat. Microbiol.">
        <title>Babesia duncani multi-omics identifies virulence factors and drug targets.</title>
        <authorList>
            <person name="Singh P."/>
            <person name="Lonardi S."/>
            <person name="Liang Q."/>
            <person name="Vydyam P."/>
            <person name="Khabirova E."/>
            <person name="Fang T."/>
            <person name="Gihaz S."/>
            <person name="Thekkiniath J."/>
            <person name="Munshi M."/>
            <person name="Abel S."/>
            <person name="Ciampossin L."/>
            <person name="Batugedara G."/>
            <person name="Gupta M."/>
            <person name="Lu X.M."/>
            <person name="Lenz T."/>
            <person name="Chakravarty S."/>
            <person name="Cornillot E."/>
            <person name="Hu Y."/>
            <person name="Ma W."/>
            <person name="Gonzalez L.M."/>
            <person name="Sanchez S."/>
            <person name="Estrada K."/>
            <person name="Sanchez-Flores A."/>
            <person name="Montero E."/>
            <person name="Harb O.S."/>
            <person name="Le Roch K.G."/>
            <person name="Mamoun C.B."/>
        </authorList>
    </citation>
    <scope>NUCLEOTIDE SEQUENCE</scope>
    <source>
        <strain evidence="1">WA1</strain>
    </source>
</reference>
<dbReference type="RefSeq" id="XP_067804362.1">
    <property type="nucleotide sequence ID" value="XM_067945571.1"/>
</dbReference>
<sequence length="77" mass="8961">MFDEEVEIEPLGSPISKLTQDVINGERRLRLTVKRSNRQMSAAIIDDITREVLCFISTNFRYLAPIFGTSPTRNRWF</sequence>
<dbReference type="EMBL" id="JALLKP010000001">
    <property type="protein sequence ID" value="KAK2197520.1"/>
    <property type="molecule type" value="Genomic_DNA"/>
</dbReference>
<dbReference type="Gene3D" id="3.30.420.100">
    <property type="match status" value="1"/>
</dbReference>
<evidence type="ECO:0000313" key="1">
    <source>
        <dbReference type="EMBL" id="KAK2197520.1"/>
    </source>
</evidence>